<keyword evidence="2" id="KW-0805">Transcription regulation</keyword>
<gene>
    <name evidence="6" type="ORF">IAB51_12065</name>
</gene>
<dbReference type="InterPro" id="IPR036388">
    <property type="entry name" value="WH-like_DNA-bd_sf"/>
</dbReference>
<evidence type="ECO:0000256" key="3">
    <source>
        <dbReference type="ARBA" id="ARBA00023125"/>
    </source>
</evidence>
<dbReference type="Proteomes" id="UP000824002">
    <property type="component" value="Unassembled WGS sequence"/>
</dbReference>
<dbReference type="SUPFAM" id="SSF46785">
    <property type="entry name" value="Winged helix' DNA-binding domain"/>
    <property type="match status" value="1"/>
</dbReference>
<dbReference type="GO" id="GO:0003700">
    <property type="term" value="F:DNA-binding transcription factor activity"/>
    <property type="evidence" value="ECO:0007669"/>
    <property type="project" value="InterPro"/>
</dbReference>
<evidence type="ECO:0000313" key="7">
    <source>
        <dbReference type="Proteomes" id="UP000824002"/>
    </source>
</evidence>
<evidence type="ECO:0000313" key="6">
    <source>
        <dbReference type="EMBL" id="HIS77525.1"/>
    </source>
</evidence>
<reference evidence="6" key="2">
    <citation type="journal article" date="2021" name="PeerJ">
        <title>Extensive microbial diversity within the chicken gut microbiome revealed by metagenomics and culture.</title>
        <authorList>
            <person name="Gilroy R."/>
            <person name="Ravi A."/>
            <person name="Getino M."/>
            <person name="Pursley I."/>
            <person name="Horton D.L."/>
            <person name="Alikhan N.F."/>
            <person name="Baker D."/>
            <person name="Gharbi K."/>
            <person name="Hall N."/>
            <person name="Watson M."/>
            <person name="Adriaenssens E.M."/>
            <person name="Foster-Nyarko E."/>
            <person name="Jarju S."/>
            <person name="Secka A."/>
            <person name="Antonio M."/>
            <person name="Oren A."/>
            <person name="Chaudhuri R.R."/>
            <person name="La Ragione R."/>
            <person name="Hildebrand F."/>
            <person name="Pallen M.J."/>
        </authorList>
    </citation>
    <scope>NUCLEOTIDE SEQUENCE</scope>
    <source>
        <strain evidence="6">CHK199-13235</strain>
    </source>
</reference>
<dbReference type="Pfam" id="PF03466">
    <property type="entry name" value="LysR_substrate"/>
    <property type="match status" value="1"/>
</dbReference>
<dbReference type="InterPro" id="IPR050950">
    <property type="entry name" value="HTH-type_LysR_regulators"/>
</dbReference>
<evidence type="ECO:0000256" key="4">
    <source>
        <dbReference type="ARBA" id="ARBA00023163"/>
    </source>
</evidence>
<dbReference type="PANTHER" id="PTHR30419:SF30">
    <property type="entry name" value="LYSR FAMILY TRANSCRIPTIONAL REGULATOR"/>
    <property type="match status" value="1"/>
</dbReference>
<keyword evidence="3" id="KW-0238">DNA-binding</keyword>
<dbReference type="SUPFAM" id="SSF53850">
    <property type="entry name" value="Periplasmic binding protein-like II"/>
    <property type="match status" value="1"/>
</dbReference>
<protein>
    <submittedName>
        <fullName evidence="6">LysR family transcriptional regulator</fullName>
    </submittedName>
</protein>
<feature type="domain" description="HTH lysR-type" evidence="5">
    <location>
        <begin position="1"/>
        <end position="58"/>
    </location>
</feature>
<dbReference type="FunFam" id="1.10.10.10:FF:000001">
    <property type="entry name" value="LysR family transcriptional regulator"/>
    <property type="match status" value="1"/>
</dbReference>
<dbReference type="EMBL" id="DVJP01000077">
    <property type="protein sequence ID" value="HIS77525.1"/>
    <property type="molecule type" value="Genomic_DNA"/>
</dbReference>
<comment type="caution">
    <text evidence="6">The sequence shown here is derived from an EMBL/GenBank/DDBJ whole genome shotgun (WGS) entry which is preliminary data.</text>
</comment>
<dbReference type="PANTHER" id="PTHR30419">
    <property type="entry name" value="HTH-TYPE TRANSCRIPTIONAL REGULATOR YBHD"/>
    <property type="match status" value="1"/>
</dbReference>
<dbReference type="Pfam" id="PF00126">
    <property type="entry name" value="HTH_1"/>
    <property type="match status" value="1"/>
</dbReference>
<evidence type="ECO:0000256" key="2">
    <source>
        <dbReference type="ARBA" id="ARBA00023015"/>
    </source>
</evidence>
<proteinExistence type="inferred from homology"/>
<dbReference type="Gene3D" id="1.10.10.10">
    <property type="entry name" value="Winged helix-like DNA-binding domain superfamily/Winged helix DNA-binding domain"/>
    <property type="match status" value="1"/>
</dbReference>
<dbReference type="InterPro" id="IPR000847">
    <property type="entry name" value="LysR_HTH_N"/>
</dbReference>
<dbReference type="PROSITE" id="PS50931">
    <property type="entry name" value="HTH_LYSR"/>
    <property type="match status" value="1"/>
</dbReference>
<dbReference type="CDD" id="cd05466">
    <property type="entry name" value="PBP2_LTTR_substrate"/>
    <property type="match status" value="1"/>
</dbReference>
<dbReference type="GO" id="GO:0005829">
    <property type="term" value="C:cytosol"/>
    <property type="evidence" value="ECO:0007669"/>
    <property type="project" value="TreeGrafter"/>
</dbReference>
<evidence type="ECO:0000259" key="5">
    <source>
        <dbReference type="PROSITE" id="PS50931"/>
    </source>
</evidence>
<name>A0A9D1K0P1_9FIRM</name>
<accession>A0A9D1K0P1</accession>
<evidence type="ECO:0000256" key="1">
    <source>
        <dbReference type="ARBA" id="ARBA00009437"/>
    </source>
</evidence>
<dbReference type="GO" id="GO:0003677">
    <property type="term" value="F:DNA binding"/>
    <property type="evidence" value="ECO:0007669"/>
    <property type="project" value="UniProtKB-KW"/>
</dbReference>
<dbReference type="Gene3D" id="3.40.190.290">
    <property type="match status" value="1"/>
</dbReference>
<dbReference type="InterPro" id="IPR005119">
    <property type="entry name" value="LysR_subst-bd"/>
</dbReference>
<dbReference type="AlphaFoldDB" id="A0A9D1K0P1"/>
<comment type="similarity">
    <text evidence="1">Belongs to the LysR transcriptional regulatory family.</text>
</comment>
<organism evidence="6 7">
    <name type="scientific">Candidatus Merdivicinus excrementipullorum</name>
    <dbReference type="NCBI Taxonomy" id="2840867"/>
    <lineage>
        <taxon>Bacteria</taxon>
        <taxon>Bacillati</taxon>
        <taxon>Bacillota</taxon>
        <taxon>Clostridia</taxon>
        <taxon>Eubacteriales</taxon>
        <taxon>Oscillospiraceae</taxon>
        <taxon>Oscillospiraceae incertae sedis</taxon>
        <taxon>Candidatus Merdivicinus</taxon>
    </lineage>
</organism>
<sequence>MYNHQLETFIQVADAGSFSKAGEALFISPTAVMKQINLLESALDVQLFNRTPRGLTLTNAGKSYYQDAKYMIQYAKDAQVRAKNAMQGNDSMIRLGSSLMTPCQFLMELWPHIHALRPELKFEIVNFENTPENAREILKNLGQNIDVVAGIFDETMLKLRNCDAVELVKVPICCAVSIYHPLAQKKQLSMQDLYGQKLMLMKRNWSKYTDMLRDGLWEHHPEIEIVDFSFYNLEVFNQCEHDNVLLMAVPQWANVHPLLKIIPVDWKYEIPFGLLHSKTPSETVKTFLQAAKTAFESSVKK</sequence>
<keyword evidence="4" id="KW-0804">Transcription</keyword>
<reference evidence="6" key="1">
    <citation type="submission" date="2020-10" db="EMBL/GenBank/DDBJ databases">
        <authorList>
            <person name="Gilroy R."/>
        </authorList>
    </citation>
    <scope>NUCLEOTIDE SEQUENCE</scope>
    <source>
        <strain evidence="6">CHK199-13235</strain>
    </source>
</reference>
<dbReference type="InterPro" id="IPR036390">
    <property type="entry name" value="WH_DNA-bd_sf"/>
</dbReference>